<evidence type="ECO:0000313" key="7">
    <source>
        <dbReference type="EMBL" id="AEV29371.1"/>
    </source>
</evidence>
<dbReference type="GO" id="GO:0047355">
    <property type="term" value="F:CDP-glycerol glycerophosphotransferase activity"/>
    <property type="evidence" value="ECO:0007669"/>
    <property type="project" value="InterPro"/>
</dbReference>
<evidence type="ECO:0000256" key="1">
    <source>
        <dbReference type="ARBA" id="ARBA00004202"/>
    </source>
</evidence>
<comment type="subcellular location">
    <subcellularLocation>
        <location evidence="1">Cell membrane</location>
        <topology evidence="1">Peripheral membrane protein</topology>
    </subcellularLocation>
</comment>
<dbReference type="GO" id="GO:0019350">
    <property type="term" value="P:teichoic acid biosynthetic process"/>
    <property type="evidence" value="ECO:0007669"/>
    <property type="project" value="UniProtKB-KW"/>
</dbReference>
<evidence type="ECO:0000313" key="8">
    <source>
        <dbReference type="Proteomes" id="UP000005632"/>
    </source>
</evidence>
<dbReference type="PANTHER" id="PTHR37316">
    <property type="entry name" value="TEICHOIC ACID GLYCEROL-PHOSPHATE PRIMASE"/>
    <property type="match status" value="1"/>
</dbReference>
<sequence>MHLQYFVRRKREKAMFNSIKLKLGLMHLVHAMLPLNPRKVVFCSFSGGSYSDNPKAISEHLHVMDPSIEQIWLFNNPEQKRTLVPSYLKIAKRWSLRAVYELATARIWVFNDTQPYWAYKGKNQIYIQTWHGDRGFKKILNDCNPRSKKNQLPETTTCDLTLAGSDFAESVFRSAFRYTGEILKTGTPRNDKLVHIDKESVNQTKRMLSFDPEVKYILYAPTLRRKATHSKENQEVQEFDMIAVLDALEHSTGVKWNMLVRAHNKVIGLGGIPESTRIINVSSHEDMADLLQIADILITDYSSSAGDFALTKRPLILFQDDRESYLAHDRAFYFDLDNSPFWIAQTQAELISILKDLPHRDSKENCEQILDFYKTRETGQASEDVCRFIVRKLDYYSIGSSQVSN</sequence>
<accession>G8QVS9</accession>
<gene>
    <name evidence="7" type="ordered locus">SpiGrapes_1564</name>
</gene>
<dbReference type="InterPro" id="IPR007554">
    <property type="entry name" value="Glycerophosphate_synth"/>
</dbReference>
<keyword evidence="3" id="KW-1003">Cell membrane</keyword>
<dbReference type="OrthoDB" id="9811865at2"/>
<organism evidence="7 8">
    <name type="scientific">Sphaerochaeta pleomorpha (strain ATCC BAA-1885 / DSM 22778 / Grapes)</name>
    <dbReference type="NCBI Taxonomy" id="158190"/>
    <lineage>
        <taxon>Bacteria</taxon>
        <taxon>Pseudomonadati</taxon>
        <taxon>Spirochaetota</taxon>
        <taxon>Spirochaetia</taxon>
        <taxon>Spirochaetales</taxon>
        <taxon>Sphaerochaetaceae</taxon>
        <taxon>Sphaerochaeta</taxon>
    </lineage>
</organism>
<reference evidence="7 8" key="1">
    <citation type="submission" date="2011-11" db="EMBL/GenBank/DDBJ databases">
        <title>Complete sequence of Spirochaeta sp. grapes.</title>
        <authorList>
            <consortium name="US DOE Joint Genome Institute"/>
            <person name="Lucas S."/>
            <person name="Han J."/>
            <person name="Lapidus A."/>
            <person name="Cheng J.-F."/>
            <person name="Goodwin L."/>
            <person name="Pitluck S."/>
            <person name="Peters L."/>
            <person name="Ovchinnikova G."/>
            <person name="Munk A.C."/>
            <person name="Detter J.C."/>
            <person name="Han C."/>
            <person name="Tapia R."/>
            <person name="Land M."/>
            <person name="Hauser L."/>
            <person name="Kyrpides N."/>
            <person name="Ivanova N."/>
            <person name="Pagani I."/>
            <person name="Ritalahtilisa K."/>
            <person name="Loeffler F."/>
            <person name="Woyke T."/>
        </authorList>
    </citation>
    <scope>NUCLEOTIDE SEQUENCE [LARGE SCALE GENOMIC DNA]</scope>
    <source>
        <strain evidence="8">ATCC BAA-1885 / DSM 22778 / Grapes</strain>
    </source>
</reference>
<dbReference type="KEGG" id="sgp:SpiGrapes_1564"/>
<keyword evidence="6" id="KW-0472">Membrane</keyword>
<evidence type="ECO:0000256" key="5">
    <source>
        <dbReference type="ARBA" id="ARBA00022944"/>
    </source>
</evidence>
<dbReference type="Pfam" id="PF04464">
    <property type="entry name" value="Glyphos_transf"/>
    <property type="match status" value="1"/>
</dbReference>
<dbReference type="Gene3D" id="3.40.50.11820">
    <property type="match status" value="1"/>
</dbReference>
<name>G8QVS9_SPHPG</name>
<dbReference type="Gene3D" id="3.40.50.12580">
    <property type="match status" value="1"/>
</dbReference>
<evidence type="ECO:0000256" key="6">
    <source>
        <dbReference type="ARBA" id="ARBA00023136"/>
    </source>
</evidence>
<protein>
    <submittedName>
        <fullName evidence="7">Glycosyl/glycerophosphate transferase, teichoic acid biosynthesis</fullName>
    </submittedName>
</protein>
<keyword evidence="8" id="KW-1185">Reference proteome</keyword>
<keyword evidence="5" id="KW-0777">Teichoic acid biosynthesis</keyword>
<dbReference type="EMBL" id="CP003155">
    <property type="protein sequence ID" value="AEV29371.1"/>
    <property type="molecule type" value="Genomic_DNA"/>
</dbReference>
<keyword evidence="4 7" id="KW-0808">Transferase</keyword>
<dbReference type="HOGENOM" id="CLU_029598_1_1_12"/>
<dbReference type="SUPFAM" id="SSF53756">
    <property type="entry name" value="UDP-Glycosyltransferase/glycogen phosphorylase"/>
    <property type="match status" value="1"/>
</dbReference>
<dbReference type="Proteomes" id="UP000005632">
    <property type="component" value="Chromosome"/>
</dbReference>
<evidence type="ECO:0000256" key="4">
    <source>
        <dbReference type="ARBA" id="ARBA00022679"/>
    </source>
</evidence>
<dbReference type="STRING" id="158190.SpiGrapes_1564"/>
<dbReference type="AlphaFoldDB" id="G8QVS9"/>
<dbReference type="eggNOG" id="COG1887">
    <property type="taxonomic scope" value="Bacteria"/>
</dbReference>
<comment type="similarity">
    <text evidence="2">Belongs to the CDP-glycerol glycerophosphotransferase family.</text>
</comment>
<dbReference type="PANTHER" id="PTHR37316:SF3">
    <property type="entry name" value="TEICHOIC ACID GLYCEROL-PHOSPHATE TRANSFERASE"/>
    <property type="match status" value="1"/>
</dbReference>
<evidence type="ECO:0000256" key="3">
    <source>
        <dbReference type="ARBA" id="ARBA00022475"/>
    </source>
</evidence>
<dbReference type="InterPro" id="IPR051612">
    <property type="entry name" value="Teichoic_Acid_Biosynth"/>
</dbReference>
<dbReference type="InterPro" id="IPR043148">
    <property type="entry name" value="TagF_C"/>
</dbReference>
<evidence type="ECO:0000256" key="2">
    <source>
        <dbReference type="ARBA" id="ARBA00010488"/>
    </source>
</evidence>
<dbReference type="GO" id="GO:0005886">
    <property type="term" value="C:plasma membrane"/>
    <property type="evidence" value="ECO:0007669"/>
    <property type="project" value="UniProtKB-SubCell"/>
</dbReference>
<dbReference type="InterPro" id="IPR043149">
    <property type="entry name" value="TagF_N"/>
</dbReference>
<proteinExistence type="inferred from homology"/>